<evidence type="ECO:0000313" key="2">
    <source>
        <dbReference type="EMBL" id="GMN36568.1"/>
    </source>
</evidence>
<protein>
    <submittedName>
        <fullName evidence="2">Uncharacterized protein</fullName>
    </submittedName>
</protein>
<feature type="region of interest" description="Disordered" evidence="1">
    <location>
        <begin position="1"/>
        <end position="25"/>
    </location>
</feature>
<accession>A0AA87ZZU0</accession>
<evidence type="ECO:0000256" key="1">
    <source>
        <dbReference type="SAM" id="MobiDB-lite"/>
    </source>
</evidence>
<evidence type="ECO:0000313" key="3">
    <source>
        <dbReference type="Proteomes" id="UP001187192"/>
    </source>
</evidence>
<feature type="compositionally biased region" description="Basic and acidic residues" evidence="1">
    <location>
        <begin position="16"/>
        <end position="25"/>
    </location>
</feature>
<comment type="caution">
    <text evidence="2">The sequence shown here is derived from an EMBL/GenBank/DDBJ whole genome shotgun (WGS) entry which is preliminary data.</text>
</comment>
<sequence length="50" mass="5135">MQSVVNGGGDEFSLDGDPHGDGGAELRDVKDRLSVEAMVAIVAEVGEGTF</sequence>
<gene>
    <name evidence="2" type="ORF">TIFTF001_042466</name>
</gene>
<reference evidence="2" key="1">
    <citation type="submission" date="2023-07" db="EMBL/GenBank/DDBJ databases">
        <title>draft genome sequence of fig (Ficus carica).</title>
        <authorList>
            <person name="Takahashi T."/>
            <person name="Nishimura K."/>
        </authorList>
    </citation>
    <scope>NUCLEOTIDE SEQUENCE</scope>
</reference>
<name>A0AA87ZZU0_FICCA</name>
<dbReference type="EMBL" id="BTGU01002315">
    <property type="protein sequence ID" value="GMN36568.1"/>
    <property type="molecule type" value="Genomic_DNA"/>
</dbReference>
<organism evidence="2 3">
    <name type="scientific">Ficus carica</name>
    <name type="common">Common fig</name>
    <dbReference type="NCBI Taxonomy" id="3494"/>
    <lineage>
        <taxon>Eukaryota</taxon>
        <taxon>Viridiplantae</taxon>
        <taxon>Streptophyta</taxon>
        <taxon>Embryophyta</taxon>
        <taxon>Tracheophyta</taxon>
        <taxon>Spermatophyta</taxon>
        <taxon>Magnoliopsida</taxon>
        <taxon>eudicotyledons</taxon>
        <taxon>Gunneridae</taxon>
        <taxon>Pentapetalae</taxon>
        <taxon>rosids</taxon>
        <taxon>fabids</taxon>
        <taxon>Rosales</taxon>
        <taxon>Moraceae</taxon>
        <taxon>Ficeae</taxon>
        <taxon>Ficus</taxon>
    </lineage>
</organism>
<proteinExistence type="predicted"/>
<feature type="compositionally biased region" description="Gly residues" evidence="1">
    <location>
        <begin position="1"/>
        <end position="10"/>
    </location>
</feature>
<keyword evidence="3" id="KW-1185">Reference proteome</keyword>
<dbReference type="AlphaFoldDB" id="A0AA87ZZU0"/>
<dbReference type="Proteomes" id="UP001187192">
    <property type="component" value="Unassembled WGS sequence"/>
</dbReference>